<name>A0ABP3ITJ2_9ACTN</name>
<dbReference type="RefSeq" id="WP_344029102.1">
    <property type="nucleotide sequence ID" value="NZ_BAAABX010000056.1"/>
</dbReference>
<evidence type="ECO:0000313" key="2">
    <source>
        <dbReference type="Proteomes" id="UP001500879"/>
    </source>
</evidence>
<dbReference type="Proteomes" id="UP001500879">
    <property type="component" value="Unassembled WGS sequence"/>
</dbReference>
<comment type="caution">
    <text evidence="1">The sequence shown here is derived from an EMBL/GenBank/DDBJ whole genome shotgun (WGS) entry which is preliminary data.</text>
</comment>
<evidence type="ECO:0000313" key="1">
    <source>
        <dbReference type="EMBL" id="GAA0424391.1"/>
    </source>
</evidence>
<proteinExistence type="predicted"/>
<dbReference type="EMBL" id="BAAABX010000056">
    <property type="protein sequence ID" value="GAA0424391.1"/>
    <property type="molecule type" value="Genomic_DNA"/>
</dbReference>
<protein>
    <submittedName>
        <fullName evidence="1">Uncharacterized protein</fullName>
    </submittedName>
</protein>
<sequence>MEQDEHPGFLALSARLTGRDEAELRATGLVGRHHATALARLGRAAVGRFVDDLAAAGGDPGRVTAPESREAARAITHLWRTGMWPDPC</sequence>
<reference evidence="2" key="1">
    <citation type="journal article" date="2019" name="Int. J. Syst. Evol. Microbiol.">
        <title>The Global Catalogue of Microorganisms (GCM) 10K type strain sequencing project: providing services to taxonomists for standard genome sequencing and annotation.</title>
        <authorList>
            <consortium name="The Broad Institute Genomics Platform"/>
            <consortium name="The Broad Institute Genome Sequencing Center for Infectious Disease"/>
            <person name="Wu L."/>
            <person name="Ma J."/>
        </authorList>
    </citation>
    <scope>NUCLEOTIDE SEQUENCE [LARGE SCALE GENOMIC DNA]</scope>
    <source>
        <strain evidence="2">JCM 4788</strain>
    </source>
</reference>
<organism evidence="1 2">
    <name type="scientific">Streptomyces luteireticuli</name>
    <dbReference type="NCBI Taxonomy" id="173858"/>
    <lineage>
        <taxon>Bacteria</taxon>
        <taxon>Bacillati</taxon>
        <taxon>Actinomycetota</taxon>
        <taxon>Actinomycetes</taxon>
        <taxon>Kitasatosporales</taxon>
        <taxon>Streptomycetaceae</taxon>
        <taxon>Streptomyces</taxon>
    </lineage>
</organism>
<gene>
    <name evidence="1" type="ORF">GCM10010357_52340</name>
</gene>
<keyword evidence="2" id="KW-1185">Reference proteome</keyword>
<accession>A0ABP3ITJ2</accession>